<dbReference type="AlphaFoldDB" id="A0A072VJ56"/>
<feature type="transmembrane region" description="Helical" evidence="1">
    <location>
        <begin position="160"/>
        <end position="182"/>
    </location>
</feature>
<keyword evidence="1 2" id="KW-0812">Transmembrane</keyword>
<accession>A0A072VJ56</accession>
<reference evidence="2 4" key="2">
    <citation type="journal article" date="2014" name="BMC Genomics">
        <title>An improved genome release (version Mt4.0) for the model legume Medicago truncatula.</title>
        <authorList>
            <person name="Tang H."/>
            <person name="Krishnakumar V."/>
            <person name="Bidwell S."/>
            <person name="Rosen B."/>
            <person name="Chan A."/>
            <person name="Zhou S."/>
            <person name="Gentzbittel L."/>
            <person name="Childs K.L."/>
            <person name="Yandell M."/>
            <person name="Gundlach H."/>
            <person name="Mayer K.F."/>
            <person name="Schwartz D.C."/>
            <person name="Town C.D."/>
        </authorList>
    </citation>
    <scope>GENOME REANNOTATION</scope>
    <source>
        <strain evidence="2">A17</strain>
        <strain evidence="3 4">cv. Jemalong A17</strain>
    </source>
</reference>
<reference evidence="2 4" key="1">
    <citation type="journal article" date="2011" name="Nature">
        <title>The Medicago genome provides insight into the evolution of rhizobial symbioses.</title>
        <authorList>
            <person name="Young N.D."/>
            <person name="Debelle F."/>
            <person name="Oldroyd G.E."/>
            <person name="Geurts R."/>
            <person name="Cannon S.B."/>
            <person name="Udvardi M.K."/>
            <person name="Benedito V.A."/>
            <person name="Mayer K.F."/>
            <person name="Gouzy J."/>
            <person name="Schoof H."/>
            <person name="Van de Peer Y."/>
            <person name="Proost S."/>
            <person name="Cook D.R."/>
            <person name="Meyers B.C."/>
            <person name="Spannagl M."/>
            <person name="Cheung F."/>
            <person name="De Mita S."/>
            <person name="Krishnakumar V."/>
            <person name="Gundlach H."/>
            <person name="Zhou S."/>
            <person name="Mudge J."/>
            <person name="Bharti A.K."/>
            <person name="Murray J.D."/>
            <person name="Naoumkina M.A."/>
            <person name="Rosen B."/>
            <person name="Silverstein K.A."/>
            <person name="Tang H."/>
            <person name="Rombauts S."/>
            <person name="Zhao P.X."/>
            <person name="Zhou P."/>
            <person name="Barbe V."/>
            <person name="Bardou P."/>
            <person name="Bechner M."/>
            <person name="Bellec A."/>
            <person name="Berger A."/>
            <person name="Berges H."/>
            <person name="Bidwell S."/>
            <person name="Bisseling T."/>
            <person name="Choisne N."/>
            <person name="Couloux A."/>
            <person name="Denny R."/>
            <person name="Deshpande S."/>
            <person name="Dai X."/>
            <person name="Doyle J.J."/>
            <person name="Dudez A.M."/>
            <person name="Farmer A.D."/>
            <person name="Fouteau S."/>
            <person name="Franken C."/>
            <person name="Gibelin C."/>
            <person name="Gish J."/>
            <person name="Goldstein S."/>
            <person name="Gonzalez A.J."/>
            <person name="Green P.J."/>
            <person name="Hallab A."/>
            <person name="Hartog M."/>
            <person name="Hua A."/>
            <person name="Humphray S.J."/>
            <person name="Jeong D.H."/>
            <person name="Jing Y."/>
            <person name="Jocker A."/>
            <person name="Kenton S.M."/>
            <person name="Kim D.J."/>
            <person name="Klee K."/>
            <person name="Lai H."/>
            <person name="Lang C."/>
            <person name="Lin S."/>
            <person name="Macmil S.L."/>
            <person name="Magdelenat G."/>
            <person name="Matthews L."/>
            <person name="McCorrison J."/>
            <person name="Monaghan E.L."/>
            <person name="Mun J.H."/>
            <person name="Najar F.Z."/>
            <person name="Nicholson C."/>
            <person name="Noirot C."/>
            <person name="O'Bleness M."/>
            <person name="Paule C.R."/>
            <person name="Poulain J."/>
            <person name="Prion F."/>
            <person name="Qin B."/>
            <person name="Qu C."/>
            <person name="Retzel E.F."/>
            <person name="Riddle C."/>
            <person name="Sallet E."/>
            <person name="Samain S."/>
            <person name="Samson N."/>
            <person name="Sanders I."/>
            <person name="Saurat O."/>
            <person name="Scarpelli C."/>
            <person name="Schiex T."/>
            <person name="Segurens B."/>
            <person name="Severin A.J."/>
            <person name="Sherrier D.J."/>
            <person name="Shi R."/>
            <person name="Sims S."/>
            <person name="Singer S.R."/>
            <person name="Sinharoy S."/>
            <person name="Sterck L."/>
            <person name="Viollet A."/>
            <person name="Wang B.B."/>
            <person name="Wang K."/>
            <person name="Wang M."/>
            <person name="Wang X."/>
            <person name="Warfsmann J."/>
            <person name="Weissenbach J."/>
            <person name="White D.D."/>
            <person name="White J.D."/>
            <person name="Wiley G.B."/>
            <person name="Wincker P."/>
            <person name="Xing Y."/>
            <person name="Yang L."/>
            <person name="Yao Z."/>
            <person name="Ying F."/>
            <person name="Zhai J."/>
            <person name="Zhou L."/>
            <person name="Zuber A."/>
            <person name="Denarie J."/>
            <person name="Dixon R.A."/>
            <person name="May G.D."/>
            <person name="Schwartz D.C."/>
            <person name="Rogers J."/>
            <person name="Quetier F."/>
            <person name="Town C.D."/>
            <person name="Roe B.A."/>
        </authorList>
    </citation>
    <scope>NUCLEOTIDE SEQUENCE [LARGE SCALE GENOMIC DNA]</scope>
    <source>
        <strain evidence="2">A17</strain>
        <strain evidence="3 4">cv. Jemalong A17</strain>
    </source>
</reference>
<gene>
    <name evidence="2" type="ordered locus">MTR_1g060670</name>
</gene>
<keyword evidence="1" id="KW-0472">Membrane</keyword>
<keyword evidence="4" id="KW-1185">Reference proteome</keyword>
<reference evidence="3" key="3">
    <citation type="submission" date="2015-04" db="UniProtKB">
        <authorList>
            <consortium name="EnsemblPlants"/>
        </authorList>
    </citation>
    <scope>IDENTIFICATION</scope>
    <source>
        <strain evidence="3">cv. Jemalong A17</strain>
    </source>
</reference>
<protein>
    <submittedName>
        <fullName evidence="2">Transmembrane protein, putative</fullName>
    </submittedName>
</protein>
<evidence type="ECO:0000313" key="4">
    <source>
        <dbReference type="Proteomes" id="UP000002051"/>
    </source>
</evidence>
<feature type="transmembrane region" description="Helical" evidence="1">
    <location>
        <begin position="84"/>
        <end position="102"/>
    </location>
</feature>
<evidence type="ECO:0000313" key="3">
    <source>
        <dbReference type="EnsemblPlants" id="KEH42069"/>
    </source>
</evidence>
<dbReference type="Proteomes" id="UP000002051">
    <property type="component" value="Unassembled WGS sequence"/>
</dbReference>
<evidence type="ECO:0000256" key="1">
    <source>
        <dbReference type="SAM" id="Phobius"/>
    </source>
</evidence>
<sequence>MAIQSESKSILPAILENPPIRIVKTMLMNMIVMPCAACALSVFIVSVVTAVIVFIIWIIVYMFAGSTMTTQPELTTSDRTSFKYITDMIFKLFYVLIVFVVVEITGFGDNIRGETSLSYENFVTSCSFHFSVRYNSRHIRKPTCSSTAKYGFDGHGMCRVCVLLVLLISTTAVVIVFIFWSVGILTVVVQSIKWESNIYAMERILGIGLPSSLELEEQREASRKKFRLEDYRMAQAAGSIISYGHSSRFGLSGICLKRDIG</sequence>
<dbReference type="EMBL" id="CM001217">
    <property type="protein sequence ID" value="KEH42069.1"/>
    <property type="molecule type" value="Genomic_DNA"/>
</dbReference>
<dbReference type="EnsemblPlants" id="KEH42069">
    <property type="protein sequence ID" value="KEH42069"/>
    <property type="gene ID" value="MTR_1g060670"/>
</dbReference>
<feature type="transmembrane region" description="Helical" evidence="1">
    <location>
        <begin position="31"/>
        <end position="64"/>
    </location>
</feature>
<organism evidence="2 4">
    <name type="scientific">Medicago truncatula</name>
    <name type="common">Barrel medic</name>
    <name type="synonym">Medicago tribuloides</name>
    <dbReference type="NCBI Taxonomy" id="3880"/>
    <lineage>
        <taxon>Eukaryota</taxon>
        <taxon>Viridiplantae</taxon>
        <taxon>Streptophyta</taxon>
        <taxon>Embryophyta</taxon>
        <taxon>Tracheophyta</taxon>
        <taxon>Spermatophyta</taxon>
        <taxon>Magnoliopsida</taxon>
        <taxon>eudicotyledons</taxon>
        <taxon>Gunneridae</taxon>
        <taxon>Pentapetalae</taxon>
        <taxon>rosids</taxon>
        <taxon>fabids</taxon>
        <taxon>Fabales</taxon>
        <taxon>Fabaceae</taxon>
        <taxon>Papilionoideae</taxon>
        <taxon>50 kb inversion clade</taxon>
        <taxon>NPAAA clade</taxon>
        <taxon>Hologalegina</taxon>
        <taxon>IRL clade</taxon>
        <taxon>Trifolieae</taxon>
        <taxon>Medicago</taxon>
    </lineage>
</organism>
<dbReference type="HOGENOM" id="CLU_1066966_0_0_1"/>
<name>A0A072VJ56_MEDTR</name>
<proteinExistence type="predicted"/>
<evidence type="ECO:0000313" key="2">
    <source>
        <dbReference type="EMBL" id="KEH42069.1"/>
    </source>
</evidence>
<keyword evidence="1" id="KW-1133">Transmembrane helix</keyword>